<feature type="transmembrane region" description="Helical" evidence="1">
    <location>
        <begin position="133"/>
        <end position="155"/>
    </location>
</feature>
<evidence type="ECO:0000313" key="2">
    <source>
        <dbReference type="EMBL" id="ASB90546.1"/>
    </source>
</evidence>
<keyword evidence="1" id="KW-0472">Membrane</keyword>
<reference evidence="2 3" key="1">
    <citation type="submission" date="2017-06" db="EMBL/GenBank/DDBJ databases">
        <title>Genome sequence of Bacillus sonorensis strain SRCM101395.</title>
        <authorList>
            <person name="Cho S.H."/>
        </authorList>
    </citation>
    <scope>NUCLEOTIDE SEQUENCE [LARGE SCALE GENOMIC DNA]</scope>
    <source>
        <strain evidence="2 3">SRCM101395</strain>
    </source>
</reference>
<keyword evidence="1" id="KW-0812">Transmembrane</keyword>
<keyword evidence="3" id="KW-1185">Reference proteome</keyword>
<dbReference type="RefSeq" id="WP_006638865.1">
    <property type="nucleotide sequence ID" value="NZ_BORD01000001.1"/>
</dbReference>
<gene>
    <name evidence="2" type="ORF">S101395_04044</name>
</gene>
<dbReference type="Proteomes" id="UP000196877">
    <property type="component" value="Chromosome"/>
</dbReference>
<feature type="transmembrane region" description="Helical" evidence="1">
    <location>
        <begin position="109"/>
        <end position="127"/>
    </location>
</feature>
<protein>
    <submittedName>
        <fullName evidence="2">Uncharacterized protein</fullName>
    </submittedName>
</protein>
<accession>A0ABM6LMD2</accession>
<dbReference type="GeneID" id="92854859"/>
<name>A0ABM6LMD2_9BACI</name>
<feature type="transmembrane region" description="Helical" evidence="1">
    <location>
        <begin position="42"/>
        <end position="57"/>
    </location>
</feature>
<dbReference type="EMBL" id="CP021920">
    <property type="protein sequence ID" value="ASB90546.1"/>
    <property type="molecule type" value="Genomic_DNA"/>
</dbReference>
<feature type="transmembrane region" description="Helical" evidence="1">
    <location>
        <begin position="20"/>
        <end position="35"/>
    </location>
</feature>
<evidence type="ECO:0000256" key="1">
    <source>
        <dbReference type="SAM" id="Phobius"/>
    </source>
</evidence>
<keyword evidence="1" id="KW-1133">Transmembrane helix</keyword>
<organism evidence="2 3">
    <name type="scientific">Bacillus sonorensis</name>
    <dbReference type="NCBI Taxonomy" id="119858"/>
    <lineage>
        <taxon>Bacteria</taxon>
        <taxon>Bacillati</taxon>
        <taxon>Bacillota</taxon>
        <taxon>Bacilli</taxon>
        <taxon>Bacillales</taxon>
        <taxon>Bacillaceae</taxon>
        <taxon>Bacillus</taxon>
    </lineage>
</organism>
<feature type="transmembrane region" description="Helical" evidence="1">
    <location>
        <begin position="83"/>
        <end position="102"/>
    </location>
</feature>
<sequence>MEWSRILAWAFQRHLNPLSWYIRPVFLIVLVYFCYKRSWKGIAATFVLMMSSMVWFPEPETINRDMQVVLEYERMLLADPVKAILTVMLMMMFLILIGTAFWRRSIKWGLVLVNVTLIGKVALSLLFTGESGWAPLGNTLFGLILVNGIGAYVIARRKNRKADV</sequence>
<evidence type="ECO:0000313" key="3">
    <source>
        <dbReference type="Proteomes" id="UP000196877"/>
    </source>
</evidence>
<proteinExistence type="predicted"/>